<feature type="domain" description="PROP1-like PPR" evidence="3">
    <location>
        <begin position="179"/>
        <end position="313"/>
    </location>
</feature>
<dbReference type="PANTHER" id="PTHR47938:SF35">
    <property type="entry name" value="PENTATRICOPEPTIDE REPEAT-CONTAINING PROTEIN 4, MITOCHONDRIAL-RELATED"/>
    <property type="match status" value="1"/>
</dbReference>
<dbReference type="GO" id="GO:0140053">
    <property type="term" value="P:mitochondrial gene expression"/>
    <property type="evidence" value="ECO:0007669"/>
    <property type="project" value="TreeGrafter"/>
</dbReference>
<dbReference type="STRING" id="1069680.M7NJN5"/>
<dbReference type="HOGENOM" id="CLU_416844_0_0_1"/>
<dbReference type="InterPro" id="IPR011990">
    <property type="entry name" value="TPR-like_helical_dom_sf"/>
</dbReference>
<reference evidence="5" key="1">
    <citation type="journal article" date="2016" name="Nat. Commun.">
        <title>Genome analysis of three Pneumocystis species reveals adaptation mechanisms to life exclusively in mammalian hosts.</title>
        <authorList>
            <person name="Ma L."/>
            <person name="Chen Z."/>
            <person name="Huang D.W."/>
            <person name="Kutty G."/>
            <person name="Ishihara M."/>
            <person name="Wang H."/>
            <person name="Abouelleil A."/>
            <person name="Bishop L."/>
            <person name="Davey E."/>
            <person name="Deng R."/>
            <person name="Deng X."/>
            <person name="Fan L."/>
            <person name="Fantoni G."/>
            <person name="Fitzgerald M."/>
            <person name="Gogineni E."/>
            <person name="Goldberg J.M."/>
            <person name="Handley G."/>
            <person name="Hu X."/>
            <person name="Huber C."/>
            <person name="Jiao X."/>
            <person name="Jones K."/>
            <person name="Levin J.Z."/>
            <person name="Liu Y."/>
            <person name="Macdonald P."/>
            <person name="Melnikov A."/>
            <person name="Raley C."/>
            <person name="Sassi M."/>
            <person name="Sherman B.T."/>
            <person name="Song X."/>
            <person name="Sykes S."/>
            <person name="Tran B."/>
            <person name="Walsh L."/>
            <person name="Xia Y."/>
            <person name="Yang J."/>
            <person name="Young S."/>
            <person name="Zeng Q."/>
            <person name="Zheng X."/>
            <person name="Stephens R."/>
            <person name="Nusbaum C."/>
            <person name="Birren B.W."/>
            <person name="Azadi P."/>
            <person name="Lempicki R.A."/>
            <person name="Cuomo C.A."/>
            <person name="Kovacs J.A."/>
        </authorList>
    </citation>
    <scope>NUCLEOTIDE SEQUENCE [LARGE SCALE GENOMIC DNA]</scope>
    <source>
        <strain evidence="5">B123</strain>
    </source>
</reference>
<dbReference type="NCBIfam" id="TIGR00756">
    <property type="entry name" value="PPR"/>
    <property type="match status" value="3"/>
</dbReference>
<feature type="repeat" description="PPR" evidence="2">
    <location>
        <begin position="246"/>
        <end position="280"/>
    </location>
</feature>
<evidence type="ECO:0000256" key="2">
    <source>
        <dbReference type="PROSITE-ProRule" id="PRU00708"/>
    </source>
</evidence>
<dbReference type="Pfam" id="PF01535">
    <property type="entry name" value="PPR"/>
    <property type="match status" value="2"/>
</dbReference>
<keyword evidence="5" id="KW-1185">Reference proteome</keyword>
<dbReference type="EMBL" id="AFWA02000014">
    <property type="protein sequence ID" value="EMR08813.1"/>
    <property type="molecule type" value="Genomic_DNA"/>
</dbReference>
<dbReference type="PROSITE" id="PS51375">
    <property type="entry name" value="PPR"/>
    <property type="match status" value="4"/>
</dbReference>
<dbReference type="Pfam" id="PF17177">
    <property type="entry name" value="PPR_long"/>
    <property type="match status" value="1"/>
</dbReference>
<comment type="caution">
    <text evidence="4">The sequence shown here is derived from an EMBL/GenBank/DDBJ whole genome shotgun (WGS) entry which is preliminary data.</text>
</comment>
<accession>M7NJN5</accession>
<feature type="repeat" description="PPR" evidence="2">
    <location>
        <begin position="176"/>
        <end position="210"/>
    </location>
</feature>
<proteinExistence type="predicted"/>
<dbReference type="eggNOG" id="KOG4197">
    <property type="taxonomic scope" value="Eukaryota"/>
</dbReference>
<dbReference type="GO" id="GO:0005739">
    <property type="term" value="C:mitochondrion"/>
    <property type="evidence" value="ECO:0007669"/>
    <property type="project" value="TreeGrafter"/>
</dbReference>
<dbReference type="RefSeq" id="XP_007875028.1">
    <property type="nucleotide sequence ID" value="XM_007876837.1"/>
</dbReference>
<sequence>MFESKFVQKVLLRRRISLENAFACFFSTKNLKSHSKKSTLLNIRTLEKCIAKLRTRLENEEKWRKSDDISFSKKLSENEYELLYKFICKPEHQLPIAIGNDTLSPILVERIKISLEKTASNLTWTEKLSIISSNGGLEGLTTSQVNKMIYSIPSKERCFLTENIFDMMRKASIQPDRLTYDFIMDGYAQVGDVKGALRTFSQMKQYGFAPSVYSYAHLIKAYSKIGDIDNVMLLFKDMKKYLINPNLVIYTTLISLCVQNQLFDEAWKVFDLLKYRSKDVFPDVKTYSLMIYTCALTGEAERANELFREMLSHPEGSLTPTLETYNALISAYASRKDYFYETWRIAKILLDNNTSMDKKTFIALLKGCGKMGDLKKARILVKHIFQKSESLEKVDIYAFQGLFRAYANYIPKKPIRNSENNYTNSKIEEDILALKLDTNMQNDTRNAFFEDILKSVFLKIDLQTSKDVLDESTALMKYIQKNKYPFLDAQLMNSYLSVLINHGSYSIFKNVYENMYYSITIKEEKISDLYLKKFERGPYTYQLGLEAAYKFNDINFARSVWNERNHWRFLIKNQEKNLEEMNIKYNKLHLSELDFNICRMMINNLAKNNLLQEAKYFLISYQNIFSWKTNHLKLLWNKAKQIKDESLMSLILKTTKQR</sequence>
<dbReference type="Gene3D" id="1.25.40.10">
    <property type="entry name" value="Tetratricopeptide repeat domain"/>
    <property type="match status" value="2"/>
</dbReference>
<keyword evidence="1" id="KW-0677">Repeat</keyword>
<feature type="repeat" description="PPR" evidence="2">
    <location>
        <begin position="283"/>
        <end position="313"/>
    </location>
</feature>
<dbReference type="InterPro" id="IPR002885">
    <property type="entry name" value="PPR_rpt"/>
</dbReference>
<evidence type="ECO:0000313" key="5">
    <source>
        <dbReference type="Proteomes" id="UP000011958"/>
    </source>
</evidence>
<gene>
    <name evidence="4" type="ORF">PNEG_02981</name>
</gene>
<dbReference type="GO" id="GO:0003729">
    <property type="term" value="F:mRNA binding"/>
    <property type="evidence" value="ECO:0007669"/>
    <property type="project" value="TreeGrafter"/>
</dbReference>
<dbReference type="OrthoDB" id="185373at2759"/>
<dbReference type="OMA" id="ESSAIWA"/>
<evidence type="ECO:0000259" key="3">
    <source>
        <dbReference type="Pfam" id="PF17177"/>
    </source>
</evidence>
<dbReference type="InterPro" id="IPR033443">
    <property type="entry name" value="PROP1-like_PPR_dom"/>
</dbReference>
<dbReference type="VEuPathDB" id="FungiDB:PNEG_02981"/>
<feature type="repeat" description="PPR" evidence="2">
    <location>
        <begin position="211"/>
        <end position="245"/>
    </location>
</feature>
<protein>
    <recommendedName>
        <fullName evidence="3">PROP1-like PPR domain-containing protein</fullName>
    </recommendedName>
</protein>
<evidence type="ECO:0000313" key="4">
    <source>
        <dbReference type="EMBL" id="EMR08813.1"/>
    </source>
</evidence>
<dbReference type="PANTHER" id="PTHR47938">
    <property type="entry name" value="RESPIRATORY COMPLEX I CHAPERONE (CIA84), PUTATIVE (AFU_ORTHOLOGUE AFUA_2G06020)-RELATED"/>
    <property type="match status" value="1"/>
</dbReference>
<evidence type="ECO:0000256" key="1">
    <source>
        <dbReference type="ARBA" id="ARBA00022737"/>
    </source>
</evidence>
<dbReference type="Proteomes" id="UP000011958">
    <property type="component" value="Unassembled WGS sequence"/>
</dbReference>
<organism evidence="4 5">
    <name type="scientific">Pneumocystis murina (strain B123)</name>
    <name type="common">Mouse pneumocystis pneumonia agent</name>
    <name type="synonym">Pneumocystis carinii f. sp. muris</name>
    <dbReference type="NCBI Taxonomy" id="1069680"/>
    <lineage>
        <taxon>Eukaryota</taxon>
        <taxon>Fungi</taxon>
        <taxon>Dikarya</taxon>
        <taxon>Ascomycota</taxon>
        <taxon>Taphrinomycotina</taxon>
        <taxon>Pneumocystomycetes</taxon>
        <taxon>Pneumocystaceae</taxon>
        <taxon>Pneumocystis</taxon>
    </lineage>
</organism>
<name>M7NJN5_PNEMU</name>
<dbReference type="AlphaFoldDB" id="M7NJN5"/>
<dbReference type="GeneID" id="19896668"/>